<proteinExistence type="predicted"/>
<keyword evidence="4" id="KW-1185">Reference proteome</keyword>
<sequence length="617" mass="69348">MDVKREDIAGVLEENWTEENWWDQAENRLLQRSIMMLKQMLKHDRRGGERKQAAVRGSTPKAKAKSRGSRPETGAAKSAAAKAPGRRRNNCRPSQNEREAARHRQDHNATLRAQEQCRRLEAQLAESEAALWAAELANEFVVRRNAEVEQKNTELHERAERLLRDVSREMQIPLTWEASPSPLGASAPPMLYHTGARRERPGGPHGKIPSDAQQRWKATEYSKPCLLLRTWALQSRDYALLELPVAPDSRQSAAEALRERKSWQPEFPELEHDTMGRTYLQNKVSWLGEAEENLVEICRALNVLAELTASIAPDLGFNGGSRTRIMAHGVSTEDERSSWPYLPKAFAWRPACSRAATRTVALRLSVPRADDAMKLPRSSNYAVWLPAQVFMAGLESVPAFTERAKQIGISEELLNKLIEKNLDTYGKLAFICSSRPSSGDDSALFDSINSLIGSEVPAEQRSIVHRLWCEAHSHALVDLEARASRTHPGLASGELQPKDRLLFRDQRKVVTCQGPPLVLCLCPLAAWKWTTGWVTLPTRLAAGEYRHREGSEDLQVDCKDGLTLIFRHDVLDYSFHPAKDQFALQVWLLRDPDPGEMVIARDRSFNAVEVQGVGIGV</sequence>
<evidence type="ECO:0000313" key="3">
    <source>
        <dbReference type="EMBL" id="OLP88991.1"/>
    </source>
</evidence>
<name>A0A1Q9D1D5_SYMMI</name>
<accession>A0A1Q9D1D5</accession>
<gene>
    <name evidence="3" type="ORF">AK812_SmicGene29605</name>
</gene>
<keyword evidence="1" id="KW-0175">Coiled coil</keyword>
<feature type="coiled-coil region" evidence="1">
    <location>
        <begin position="110"/>
        <end position="165"/>
    </location>
</feature>
<comment type="caution">
    <text evidence="3">The sequence shown here is derived from an EMBL/GenBank/DDBJ whole genome shotgun (WGS) entry which is preliminary data.</text>
</comment>
<dbReference type="OrthoDB" id="410516at2759"/>
<feature type="region of interest" description="Disordered" evidence="2">
    <location>
        <begin position="42"/>
        <end position="109"/>
    </location>
</feature>
<evidence type="ECO:0000256" key="2">
    <source>
        <dbReference type="SAM" id="MobiDB-lite"/>
    </source>
</evidence>
<feature type="compositionally biased region" description="Basic and acidic residues" evidence="2">
    <location>
        <begin position="95"/>
        <end position="109"/>
    </location>
</feature>
<evidence type="ECO:0000256" key="1">
    <source>
        <dbReference type="SAM" id="Coils"/>
    </source>
</evidence>
<organism evidence="3 4">
    <name type="scientific">Symbiodinium microadriaticum</name>
    <name type="common">Dinoflagellate</name>
    <name type="synonym">Zooxanthella microadriatica</name>
    <dbReference type="NCBI Taxonomy" id="2951"/>
    <lineage>
        <taxon>Eukaryota</taxon>
        <taxon>Sar</taxon>
        <taxon>Alveolata</taxon>
        <taxon>Dinophyceae</taxon>
        <taxon>Suessiales</taxon>
        <taxon>Symbiodiniaceae</taxon>
        <taxon>Symbiodinium</taxon>
    </lineage>
</organism>
<evidence type="ECO:0000313" key="4">
    <source>
        <dbReference type="Proteomes" id="UP000186817"/>
    </source>
</evidence>
<protein>
    <submittedName>
        <fullName evidence="3">Uncharacterized protein</fullName>
    </submittedName>
</protein>
<dbReference type="AlphaFoldDB" id="A0A1Q9D1D5"/>
<dbReference type="EMBL" id="LSRX01000784">
    <property type="protein sequence ID" value="OLP88991.1"/>
    <property type="molecule type" value="Genomic_DNA"/>
</dbReference>
<reference evidence="3 4" key="1">
    <citation type="submission" date="2016-02" db="EMBL/GenBank/DDBJ databases">
        <title>Genome analysis of coral dinoflagellate symbionts highlights evolutionary adaptations to a symbiotic lifestyle.</title>
        <authorList>
            <person name="Aranda M."/>
            <person name="Li Y."/>
            <person name="Liew Y.J."/>
            <person name="Baumgarten S."/>
            <person name="Simakov O."/>
            <person name="Wilson M."/>
            <person name="Piel J."/>
            <person name="Ashoor H."/>
            <person name="Bougouffa S."/>
            <person name="Bajic V.B."/>
            <person name="Ryu T."/>
            <person name="Ravasi T."/>
            <person name="Bayer T."/>
            <person name="Micklem G."/>
            <person name="Kim H."/>
            <person name="Bhak J."/>
            <person name="Lajeunesse T.C."/>
            <person name="Voolstra C.R."/>
        </authorList>
    </citation>
    <scope>NUCLEOTIDE SEQUENCE [LARGE SCALE GENOMIC DNA]</scope>
    <source>
        <strain evidence="3 4">CCMP2467</strain>
    </source>
</reference>
<dbReference type="Proteomes" id="UP000186817">
    <property type="component" value="Unassembled WGS sequence"/>
</dbReference>